<evidence type="ECO:0000313" key="21">
    <source>
        <dbReference type="Proteomes" id="UP000037069"/>
    </source>
</evidence>
<sequence length="775" mass="86005">MSSSEEPVDAVEAVQQQQTTNASGVDKANSNSHITIDIDVKRNGFTDKNDCSIATLTNGATKQQDDKQQQHDQYQHQHSNDRMSSTNTTDVQNNLSGHSSQSQSQRSSVLCRVVLATVGVGLLAAIVTLIWYYMGWTFGLPALLIALLVILLTKPGWRWFYIAGATAKRDLTALFAYVKLLTLIKKYEKKNFTIADIFQINVANFPDKVAIVSETQSWTFRQLNEFSNRIANVLHGHGYKKGDVVGLLLENRPEFVGIWLGLSKIGVITPLINTNLRGPSLLHSITVAKCSAFIYGEGFVEAMNDISKELPSNISLYQFNNEANQPVNGTAKDLTTLLEAAPKDKLPASVERPSHHDKLVYIYTSGTTGLPKAAVISHSRYLFIAAGIHFTLGFQQKDIFYTPLPLYHTAGGIMSMGQAMIFGSTVAIRKKFSASGYFADCVKFNCTIGQYIGEMARYILATPPSENDTKHKVRLIFGNGLRPQIWPQFVERFNIGKVGEFYGATEGNANIMNHDNTVGAIGFVSRILPQIYPISIIRADPDTGEPIRGPDGLCQLCKPNEPGVFIGKIIKGNPSREFLGYVDEKASAKKVVCDVFKKGDMAFLSGDLLVADEKGYLYFKDRTGDTFRWKGENVSTSEVEAQVSNVAGYKDTIVYGVNIPNTEGRAGMAAIYDPDGQVDLDKFSQNLAKVLPTYARPQFLRFLTKIDLTGTFKLRKVDLQKEGYDPYKLSDALYYLTPKGKYEPLTKEIYDKICRNEMSLNMKAEVDILFCLCSY</sequence>
<evidence type="ECO:0000259" key="19">
    <source>
        <dbReference type="Pfam" id="PF13193"/>
    </source>
</evidence>
<dbReference type="Pfam" id="PF13193">
    <property type="entry name" value="AMP-binding_C"/>
    <property type="match status" value="1"/>
</dbReference>
<evidence type="ECO:0000256" key="1">
    <source>
        <dbReference type="ARBA" id="ARBA00004651"/>
    </source>
</evidence>
<dbReference type="InterPro" id="IPR000873">
    <property type="entry name" value="AMP-dep_synth/lig_dom"/>
</dbReference>
<feature type="compositionally biased region" description="Polar residues" evidence="16">
    <location>
        <begin position="14"/>
        <end position="29"/>
    </location>
</feature>
<feature type="compositionally biased region" description="Polar residues" evidence="16">
    <location>
        <begin position="82"/>
        <end position="98"/>
    </location>
</feature>
<evidence type="ECO:0000256" key="16">
    <source>
        <dbReference type="SAM" id="MobiDB-lite"/>
    </source>
</evidence>
<evidence type="ECO:0000256" key="10">
    <source>
        <dbReference type="ARBA" id="ARBA00023136"/>
    </source>
</evidence>
<comment type="caution">
    <text evidence="20">The sequence shown here is derived from an EMBL/GenBank/DDBJ whole genome shotgun (WGS) entry which is preliminary data.</text>
</comment>
<keyword evidence="6 17" id="KW-0812">Transmembrane</keyword>
<dbReference type="SUPFAM" id="SSF56801">
    <property type="entry name" value="Acetyl-CoA synthetase-like"/>
    <property type="match status" value="1"/>
</dbReference>
<dbReference type="InterPro" id="IPR020845">
    <property type="entry name" value="AMP-binding_CS"/>
</dbReference>
<keyword evidence="10 17" id="KW-0472">Membrane</keyword>
<dbReference type="EMBL" id="JRES01001167">
    <property type="protein sequence ID" value="KNC24896.1"/>
    <property type="molecule type" value="Genomic_DNA"/>
</dbReference>
<feature type="domain" description="AMP-dependent synthetase/ligase" evidence="18">
    <location>
        <begin position="198"/>
        <end position="547"/>
    </location>
</feature>
<keyword evidence="5" id="KW-0436">Ligase</keyword>
<comment type="subcellular location">
    <subcellularLocation>
        <location evidence="1">Cell membrane</location>
        <topology evidence="1">Multi-pass membrane protein</topology>
    </subcellularLocation>
</comment>
<feature type="region of interest" description="Disordered" evidence="16">
    <location>
        <begin position="1"/>
        <end position="29"/>
    </location>
</feature>
<evidence type="ECO:0000256" key="17">
    <source>
        <dbReference type="SAM" id="Phobius"/>
    </source>
</evidence>
<dbReference type="InterPro" id="IPR025110">
    <property type="entry name" value="AMP-bd_C"/>
</dbReference>
<feature type="transmembrane region" description="Helical" evidence="17">
    <location>
        <begin position="140"/>
        <end position="161"/>
    </location>
</feature>
<evidence type="ECO:0000256" key="8">
    <source>
        <dbReference type="ARBA" id="ARBA00022832"/>
    </source>
</evidence>
<dbReference type="PANTHER" id="PTHR43107:SF21">
    <property type="entry name" value="FATTY ACID TRANSPORT PROTEIN 1, ISOFORM F-RELATED"/>
    <property type="match status" value="1"/>
</dbReference>
<evidence type="ECO:0000256" key="6">
    <source>
        <dbReference type="ARBA" id="ARBA00022692"/>
    </source>
</evidence>
<feature type="non-terminal residue" evidence="20">
    <location>
        <position position="775"/>
    </location>
</feature>
<feature type="compositionally biased region" description="Basic and acidic residues" evidence="16">
    <location>
        <begin position="63"/>
        <end position="81"/>
    </location>
</feature>
<evidence type="ECO:0000256" key="15">
    <source>
        <dbReference type="ARBA" id="ARBA00048666"/>
    </source>
</evidence>
<keyword evidence="8" id="KW-0276">Fatty acid metabolism</keyword>
<dbReference type="EC" id="6.2.1.3" evidence="12"/>
<dbReference type="OMA" id="CELCEPN"/>
<evidence type="ECO:0000256" key="11">
    <source>
        <dbReference type="ARBA" id="ARBA00024484"/>
    </source>
</evidence>
<dbReference type="GO" id="GO:0005789">
    <property type="term" value="C:endoplasmic reticulum membrane"/>
    <property type="evidence" value="ECO:0007669"/>
    <property type="project" value="TreeGrafter"/>
</dbReference>
<evidence type="ECO:0000256" key="2">
    <source>
        <dbReference type="ARBA" id="ARBA00006432"/>
    </source>
</evidence>
<dbReference type="GO" id="GO:0005886">
    <property type="term" value="C:plasma membrane"/>
    <property type="evidence" value="ECO:0007669"/>
    <property type="project" value="UniProtKB-SubCell"/>
</dbReference>
<keyword evidence="9 17" id="KW-1133">Transmembrane helix</keyword>
<comment type="catalytic activity">
    <reaction evidence="15">
        <text>tetracosanoate + ATP + CoA = tetracosanoyl-CoA + AMP + diphosphate</text>
        <dbReference type="Rhea" id="RHEA:33639"/>
        <dbReference type="ChEBI" id="CHEBI:30616"/>
        <dbReference type="ChEBI" id="CHEBI:31014"/>
        <dbReference type="ChEBI" id="CHEBI:33019"/>
        <dbReference type="ChEBI" id="CHEBI:57287"/>
        <dbReference type="ChEBI" id="CHEBI:65052"/>
        <dbReference type="ChEBI" id="CHEBI:456215"/>
    </reaction>
    <physiologicalReaction direction="left-to-right" evidence="15">
        <dbReference type="Rhea" id="RHEA:33640"/>
    </physiologicalReaction>
</comment>
<gene>
    <name evidence="20" type="ORF">FF38_03010</name>
</gene>
<dbReference type="Proteomes" id="UP000037069">
    <property type="component" value="Unassembled WGS sequence"/>
</dbReference>
<feature type="domain" description="AMP-binding enzyme C-terminal" evidence="19">
    <location>
        <begin position="638"/>
        <end position="713"/>
    </location>
</feature>
<dbReference type="Gene3D" id="3.30.300.30">
    <property type="match status" value="1"/>
</dbReference>
<dbReference type="FunFam" id="3.40.50.12780:FF:000005">
    <property type="entry name" value="Solute carrier family 27 member 6"/>
    <property type="match status" value="1"/>
</dbReference>
<dbReference type="STRING" id="7375.A0A0L0BY49"/>
<keyword evidence="3" id="KW-0813">Transport</keyword>
<evidence type="ECO:0000259" key="18">
    <source>
        <dbReference type="Pfam" id="PF00501"/>
    </source>
</evidence>
<keyword evidence="7" id="KW-0547">Nucleotide-binding</keyword>
<evidence type="ECO:0000256" key="13">
    <source>
        <dbReference type="ARBA" id="ARBA00036527"/>
    </source>
</evidence>
<keyword evidence="8" id="KW-0443">Lipid metabolism</keyword>
<evidence type="ECO:0000256" key="12">
    <source>
        <dbReference type="ARBA" id="ARBA00026121"/>
    </source>
</evidence>
<reference evidence="20 21" key="1">
    <citation type="journal article" date="2015" name="Nat. Commun.">
        <title>Lucilia cuprina genome unlocks parasitic fly biology to underpin future interventions.</title>
        <authorList>
            <person name="Anstead C.A."/>
            <person name="Korhonen P.K."/>
            <person name="Young N.D."/>
            <person name="Hall R.S."/>
            <person name="Jex A.R."/>
            <person name="Murali S.C."/>
            <person name="Hughes D.S."/>
            <person name="Lee S.F."/>
            <person name="Perry T."/>
            <person name="Stroehlein A.J."/>
            <person name="Ansell B.R."/>
            <person name="Breugelmans B."/>
            <person name="Hofmann A."/>
            <person name="Qu J."/>
            <person name="Dugan S."/>
            <person name="Lee S.L."/>
            <person name="Chao H."/>
            <person name="Dinh H."/>
            <person name="Han Y."/>
            <person name="Doddapaneni H.V."/>
            <person name="Worley K.C."/>
            <person name="Muzny D.M."/>
            <person name="Ioannidis P."/>
            <person name="Waterhouse R.M."/>
            <person name="Zdobnov E.M."/>
            <person name="James P.J."/>
            <person name="Bagnall N.H."/>
            <person name="Kotze A.C."/>
            <person name="Gibbs R.A."/>
            <person name="Richards S."/>
            <person name="Batterham P."/>
            <person name="Gasser R.B."/>
        </authorList>
    </citation>
    <scope>NUCLEOTIDE SEQUENCE [LARGE SCALE GENOMIC DNA]</scope>
    <source>
        <strain evidence="20 21">LS</strain>
        <tissue evidence="20">Full body</tissue>
    </source>
</reference>
<evidence type="ECO:0000256" key="5">
    <source>
        <dbReference type="ARBA" id="ARBA00022598"/>
    </source>
</evidence>
<proteinExistence type="inferred from homology"/>
<dbReference type="OrthoDB" id="288590at2759"/>
<organism evidence="20 21">
    <name type="scientific">Lucilia cuprina</name>
    <name type="common">Green bottle fly</name>
    <name type="synonym">Australian sheep blowfly</name>
    <dbReference type="NCBI Taxonomy" id="7375"/>
    <lineage>
        <taxon>Eukaryota</taxon>
        <taxon>Metazoa</taxon>
        <taxon>Ecdysozoa</taxon>
        <taxon>Arthropoda</taxon>
        <taxon>Hexapoda</taxon>
        <taxon>Insecta</taxon>
        <taxon>Pterygota</taxon>
        <taxon>Neoptera</taxon>
        <taxon>Endopterygota</taxon>
        <taxon>Diptera</taxon>
        <taxon>Brachycera</taxon>
        <taxon>Muscomorpha</taxon>
        <taxon>Oestroidea</taxon>
        <taxon>Calliphoridae</taxon>
        <taxon>Luciliinae</taxon>
        <taxon>Lucilia</taxon>
    </lineage>
</organism>
<comment type="similarity">
    <text evidence="2">Belongs to the ATP-dependent AMP-binding enzyme family.</text>
</comment>
<evidence type="ECO:0000256" key="3">
    <source>
        <dbReference type="ARBA" id="ARBA00022448"/>
    </source>
</evidence>
<name>A0A0L0BY49_LUCCU</name>
<evidence type="ECO:0000313" key="20">
    <source>
        <dbReference type="EMBL" id="KNC24896.1"/>
    </source>
</evidence>
<dbReference type="PROSITE" id="PS00455">
    <property type="entry name" value="AMP_BINDING"/>
    <property type="match status" value="1"/>
</dbReference>
<feature type="region of interest" description="Disordered" evidence="16">
    <location>
        <begin position="60"/>
        <end position="101"/>
    </location>
</feature>
<keyword evidence="4" id="KW-1003">Cell membrane</keyword>
<evidence type="ECO:0000256" key="4">
    <source>
        <dbReference type="ARBA" id="ARBA00022475"/>
    </source>
</evidence>
<dbReference type="Pfam" id="PF00501">
    <property type="entry name" value="AMP-binding"/>
    <property type="match status" value="1"/>
</dbReference>
<dbReference type="InterPro" id="IPR042099">
    <property type="entry name" value="ANL_N_sf"/>
</dbReference>
<comment type="catalytic activity">
    <reaction evidence="11">
        <text>a long-chain fatty acid + ATP + CoA = a long-chain fatty acyl-CoA + AMP + diphosphate</text>
        <dbReference type="Rhea" id="RHEA:15421"/>
        <dbReference type="ChEBI" id="CHEBI:30616"/>
        <dbReference type="ChEBI" id="CHEBI:33019"/>
        <dbReference type="ChEBI" id="CHEBI:57287"/>
        <dbReference type="ChEBI" id="CHEBI:57560"/>
        <dbReference type="ChEBI" id="CHEBI:83139"/>
        <dbReference type="ChEBI" id="CHEBI:456215"/>
        <dbReference type="EC" id="6.2.1.3"/>
    </reaction>
    <physiologicalReaction direction="left-to-right" evidence="11">
        <dbReference type="Rhea" id="RHEA:15422"/>
    </physiologicalReaction>
</comment>
<dbReference type="GO" id="GO:0004467">
    <property type="term" value="F:long-chain fatty acid-CoA ligase activity"/>
    <property type="evidence" value="ECO:0007669"/>
    <property type="project" value="UniProtKB-EC"/>
</dbReference>
<evidence type="ECO:0000256" key="9">
    <source>
        <dbReference type="ARBA" id="ARBA00022989"/>
    </source>
</evidence>
<evidence type="ECO:0000256" key="7">
    <source>
        <dbReference type="ARBA" id="ARBA00022741"/>
    </source>
</evidence>
<protein>
    <recommendedName>
        <fullName evidence="12">long-chain-fatty-acid--CoA ligase</fullName>
        <ecNumber evidence="12">6.2.1.3</ecNumber>
    </recommendedName>
    <alternativeName>
        <fullName evidence="14">Long-chain-fatty-acid--CoA ligase</fullName>
    </alternativeName>
</protein>
<dbReference type="GO" id="GO:0005324">
    <property type="term" value="F:long-chain fatty acid transmembrane transporter activity"/>
    <property type="evidence" value="ECO:0007669"/>
    <property type="project" value="TreeGrafter"/>
</dbReference>
<keyword evidence="21" id="KW-1185">Reference proteome</keyword>
<dbReference type="GO" id="GO:0000166">
    <property type="term" value="F:nucleotide binding"/>
    <property type="evidence" value="ECO:0007669"/>
    <property type="project" value="UniProtKB-KW"/>
</dbReference>
<comment type="catalytic activity">
    <reaction evidence="13">
        <text>a very long-chain fatty acid + ATP + CoA = a very long-chain fatty acyl-CoA + AMP + diphosphate</text>
        <dbReference type="Rhea" id="RHEA:54536"/>
        <dbReference type="ChEBI" id="CHEBI:30616"/>
        <dbReference type="ChEBI" id="CHEBI:33019"/>
        <dbReference type="ChEBI" id="CHEBI:57287"/>
        <dbReference type="ChEBI" id="CHEBI:58950"/>
        <dbReference type="ChEBI" id="CHEBI:138261"/>
        <dbReference type="ChEBI" id="CHEBI:456215"/>
    </reaction>
    <physiologicalReaction direction="left-to-right" evidence="13">
        <dbReference type="Rhea" id="RHEA:54537"/>
    </physiologicalReaction>
</comment>
<evidence type="ECO:0000256" key="14">
    <source>
        <dbReference type="ARBA" id="ARBA00041297"/>
    </source>
</evidence>
<feature type="transmembrane region" description="Helical" evidence="17">
    <location>
        <begin position="109"/>
        <end position="134"/>
    </location>
</feature>
<dbReference type="AlphaFoldDB" id="A0A0L0BY49"/>
<dbReference type="FunFam" id="3.30.300.30:FF:000002">
    <property type="entry name" value="Long-chain fatty acid transport protein 1"/>
    <property type="match status" value="1"/>
</dbReference>
<dbReference type="PANTHER" id="PTHR43107">
    <property type="entry name" value="LONG-CHAIN FATTY ACID TRANSPORT PROTEIN"/>
    <property type="match status" value="1"/>
</dbReference>
<dbReference type="InterPro" id="IPR045851">
    <property type="entry name" value="AMP-bd_C_sf"/>
</dbReference>
<accession>A0A0L0BY49</accession>
<dbReference type="GO" id="GO:0044539">
    <property type="term" value="P:long-chain fatty acid import into cell"/>
    <property type="evidence" value="ECO:0007669"/>
    <property type="project" value="TreeGrafter"/>
</dbReference>
<dbReference type="Gene3D" id="3.40.50.12780">
    <property type="entry name" value="N-terminal domain of ligase-like"/>
    <property type="match status" value="1"/>
</dbReference>
<dbReference type="NCBIfam" id="NF006134">
    <property type="entry name" value="PRK08279.1"/>
    <property type="match status" value="1"/>
</dbReference>